<dbReference type="AlphaFoldDB" id="A0A383VKW6"/>
<dbReference type="InterPro" id="IPR019152">
    <property type="entry name" value="DUF2046"/>
</dbReference>
<name>A0A383VKW6_TETOB</name>
<dbReference type="EMBL" id="FNXT01000640">
    <property type="protein sequence ID" value="SZX65469.1"/>
    <property type="molecule type" value="Genomic_DNA"/>
</dbReference>
<dbReference type="Pfam" id="PF09755">
    <property type="entry name" value="DUF2046"/>
    <property type="match status" value="1"/>
</dbReference>
<sequence length="372" mass="40917">MNAASYAAMSHEELVQEACRLQQSLDKEKKVSAAYAEELKRTREQAMAVQSQVEQEEEYITNKLMKRLEQLKKEKQLLATEVEQEEEFLTNTLQKKLEKLIKEKVDLESRLETEQEYVVNKLCKQLEQLSNEKAKLHKEKVDLENQLEAEQEYIMNKLQKQLEKLAGEKATLQRERTDLQRQTSELSAAVDKLNKDKVLLENQMEMEEESIVNRLQRQLEQLTCCYKALESRLEARGLTLRDMGLQPSELPPENWISYSRSSSRANSGELSRQSWGSMRTSSLGSHHGAHAHPIAIAAAGVAGSSGSMPSPSGSSSLGRVAGGELLAKLGAAGVAANLAAAQRQRSGSSSRPLSAGAGAAAVGPAGKLAAGS</sequence>
<dbReference type="PANTHER" id="PTHR15276">
    <property type="entry name" value="H4 D10S170 PROTEIN-RELATED"/>
    <property type="match status" value="1"/>
</dbReference>
<protein>
    <recommendedName>
        <fullName evidence="5">Coiled-coil domain-containing protein 6</fullName>
    </recommendedName>
</protein>
<reference evidence="3 4" key="1">
    <citation type="submission" date="2016-10" db="EMBL/GenBank/DDBJ databases">
        <authorList>
            <person name="Cai Z."/>
        </authorList>
    </citation>
    <scope>NUCLEOTIDE SEQUENCE [LARGE SCALE GENOMIC DNA]</scope>
</reference>
<evidence type="ECO:0000313" key="3">
    <source>
        <dbReference type="EMBL" id="SZX65469.1"/>
    </source>
</evidence>
<dbReference type="Proteomes" id="UP000256970">
    <property type="component" value="Unassembled WGS sequence"/>
</dbReference>
<evidence type="ECO:0000256" key="1">
    <source>
        <dbReference type="SAM" id="Coils"/>
    </source>
</evidence>
<keyword evidence="1" id="KW-0175">Coiled coil</keyword>
<accession>A0A383VKW6</accession>
<feature type="coiled-coil region" evidence="1">
    <location>
        <begin position="25"/>
        <end position="232"/>
    </location>
</feature>
<evidence type="ECO:0000313" key="4">
    <source>
        <dbReference type="Proteomes" id="UP000256970"/>
    </source>
</evidence>
<feature type="compositionally biased region" description="Low complexity" evidence="2">
    <location>
        <begin position="257"/>
        <end position="272"/>
    </location>
</feature>
<proteinExistence type="predicted"/>
<evidence type="ECO:0000256" key="2">
    <source>
        <dbReference type="SAM" id="MobiDB-lite"/>
    </source>
</evidence>
<feature type="region of interest" description="Disordered" evidence="2">
    <location>
        <begin position="339"/>
        <end position="372"/>
    </location>
</feature>
<feature type="region of interest" description="Disordered" evidence="2">
    <location>
        <begin position="244"/>
        <end position="288"/>
    </location>
</feature>
<dbReference type="PANTHER" id="PTHR15276:SF0">
    <property type="entry name" value="COILED-COIL DOMAIN-CONTAINING PROTEIN 6"/>
    <property type="match status" value="1"/>
</dbReference>
<keyword evidence="4" id="KW-1185">Reference proteome</keyword>
<organism evidence="3 4">
    <name type="scientific">Tetradesmus obliquus</name>
    <name type="common">Green alga</name>
    <name type="synonym">Acutodesmus obliquus</name>
    <dbReference type="NCBI Taxonomy" id="3088"/>
    <lineage>
        <taxon>Eukaryota</taxon>
        <taxon>Viridiplantae</taxon>
        <taxon>Chlorophyta</taxon>
        <taxon>core chlorophytes</taxon>
        <taxon>Chlorophyceae</taxon>
        <taxon>CS clade</taxon>
        <taxon>Sphaeropleales</taxon>
        <taxon>Scenedesmaceae</taxon>
        <taxon>Tetradesmus</taxon>
    </lineage>
</organism>
<gene>
    <name evidence="3" type="ORF">BQ4739_LOCUS5895</name>
</gene>
<dbReference type="STRING" id="3088.A0A383VKW6"/>
<evidence type="ECO:0008006" key="5">
    <source>
        <dbReference type="Google" id="ProtNLM"/>
    </source>
</evidence>